<evidence type="ECO:0000313" key="2">
    <source>
        <dbReference type="Proteomes" id="UP000697127"/>
    </source>
</evidence>
<dbReference type="AlphaFoldDB" id="A0A9P7BIA8"/>
<sequence length="152" mass="15860">MTIVEESVSQQEVPAINESKILSGVNVANSDPASSVPALISPTPDSISELSLADISIDPSPISTDVQDLSSSSVASSQYVVPPVDLQPDSSISSEIVSTSSPSLAVEVLSSSASPSLHPIVKKAIEIFIWGSSLVKCNHVVKRCLTLCFDSH</sequence>
<gene>
    <name evidence="1" type="ORF">C6P40_002715</name>
</gene>
<keyword evidence="2" id="KW-1185">Reference proteome</keyword>
<dbReference type="EMBL" id="PUHW01000003">
    <property type="protein sequence ID" value="KAG0691324.1"/>
    <property type="molecule type" value="Genomic_DNA"/>
</dbReference>
<protein>
    <submittedName>
        <fullName evidence="1">Uncharacterized protein</fullName>
    </submittedName>
</protein>
<organism evidence="1 2">
    <name type="scientific">Pichia californica</name>
    <dbReference type="NCBI Taxonomy" id="460514"/>
    <lineage>
        <taxon>Eukaryota</taxon>
        <taxon>Fungi</taxon>
        <taxon>Dikarya</taxon>
        <taxon>Ascomycota</taxon>
        <taxon>Saccharomycotina</taxon>
        <taxon>Pichiomycetes</taxon>
        <taxon>Pichiales</taxon>
        <taxon>Pichiaceae</taxon>
        <taxon>Pichia</taxon>
    </lineage>
</organism>
<accession>A0A9P7BIA8</accession>
<reference evidence="1" key="1">
    <citation type="submission" date="2020-11" db="EMBL/GenBank/DDBJ databases">
        <title>Kefir isolates.</title>
        <authorList>
            <person name="Marcisauskas S."/>
            <person name="Kim Y."/>
            <person name="Blasche S."/>
        </authorList>
    </citation>
    <scope>NUCLEOTIDE SEQUENCE</scope>
    <source>
        <strain evidence="1">Olga-1</strain>
    </source>
</reference>
<comment type="caution">
    <text evidence="1">The sequence shown here is derived from an EMBL/GenBank/DDBJ whole genome shotgun (WGS) entry which is preliminary data.</text>
</comment>
<name>A0A9P7BIA8_9ASCO</name>
<dbReference type="Proteomes" id="UP000697127">
    <property type="component" value="Unassembled WGS sequence"/>
</dbReference>
<proteinExistence type="predicted"/>
<evidence type="ECO:0000313" key="1">
    <source>
        <dbReference type="EMBL" id="KAG0691324.1"/>
    </source>
</evidence>